<dbReference type="InterPro" id="IPR001647">
    <property type="entry name" value="HTH_TetR"/>
</dbReference>
<dbReference type="PROSITE" id="PS50977">
    <property type="entry name" value="HTH_TETR_2"/>
    <property type="match status" value="1"/>
</dbReference>
<keyword evidence="2 4" id="KW-0238">DNA-binding</keyword>
<evidence type="ECO:0000313" key="6">
    <source>
        <dbReference type="EMBL" id="MQY24201.1"/>
    </source>
</evidence>
<dbReference type="PANTHER" id="PTHR30055">
    <property type="entry name" value="HTH-TYPE TRANSCRIPTIONAL REGULATOR RUTR"/>
    <property type="match status" value="1"/>
</dbReference>
<dbReference type="RefSeq" id="WP_153415940.1">
    <property type="nucleotide sequence ID" value="NZ_WEGK01000029.1"/>
</dbReference>
<dbReference type="PANTHER" id="PTHR30055:SF148">
    <property type="entry name" value="TETR-FAMILY TRANSCRIPTIONAL REGULATOR"/>
    <property type="match status" value="1"/>
</dbReference>
<accession>A0A7K0DF92</accession>
<dbReference type="GO" id="GO:0000976">
    <property type="term" value="F:transcription cis-regulatory region binding"/>
    <property type="evidence" value="ECO:0007669"/>
    <property type="project" value="TreeGrafter"/>
</dbReference>
<dbReference type="SUPFAM" id="SSF46689">
    <property type="entry name" value="Homeodomain-like"/>
    <property type="match status" value="1"/>
</dbReference>
<evidence type="ECO:0000256" key="2">
    <source>
        <dbReference type="ARBA" id="ARBA00023125"/>
    </source>
</evidence>
<evidence type="ECO:0000256" key="1">
    <source>
        <dbReference type="ARBA" id="ARBA00023015"/>
    </source>
</evidence>
<dbReference type="Pfam" id="PF00440">
    <property type="entry name" value="TetR_N"/>
    <property type="match status" value="1"/>
</dbReference>
<proteinExistence type="predicted"/>
<dbReference type="EMBL" id="WEGK01000029">
    <property type="protein sequence ID" value="MQY24201.1"/>
    <property type="molecule type" value="Genomic_DNA"/>
</dbReference>
<evidence type="ECO:0000313" key="7">
    <source>
        <dbReference type="Proteomes" id="UP000438448"/>
    </source>
</evidence>
<dbReference type="OrthoDB" id="9796019at2"/>
<feature type="DNA-binding region" description="H-T-H motif" evidence="4">
    <location>
        <begin position="35"/>
        <end position="54"/>
    </location>
</feature>
<dbReference type="SUPFAM" id="SSF48498">
    <property type="entry name" value="Tetracyclin repressor-like, C-terminal domain"/>
    <property type="match status" value="1"/>
</dbReference>
<dbReference type="InterPro" id="IPR036271">
    <property type="entry name" value="Tet_transcr_reg_TetR-rel_C_sf"/>
</dbReference>
<dbReference type="Proteomes" id="UP000438448">
    <property type="component" value="Unassembled WGS sequence"/>
</dbReference>
<dbReference type="Gene3D" id="1.10.357.10">
    <property type="entry name" value="Tetracycline Repressor, domain 2"/>
    <property type="match status" value="1"/>
</dbReference>
<dbReference type="InterPro" id="IPR011075">
    <property type="entry name" value="TetR_C"/>
</dbReference>
<dbReference type="Pfam" id="PF16859">
    <property type="entry name" value="TetR_C_11"/>
    <property type="match status" value="1"/>
</dbReference>
<dbReference type="PRINTS" id="PR00455">
    <property type="entry name" value="HTHTETR"/>
</dbReference>
<name>A0A7K0DF92_9NOCA</name>
<dbReference type="GO" id="GO:0003700">
    <property type="term" value="F:DNA-binding transcription factor activity"/>
    <property type="evidence" value="ECO:0007669"/>
    <property type="project" value="TreeGrafter"/>
</dbReference>
<dbReference type="InterPro" id="IPR050109">
    <property type="entry name" value="HTH-type_TetR-like_transc_reg"/>
</dbReference>
<keyword evidence="1" id="KW-0805">Transcription regulation</keyword>
<comment type="caution">
    <text evidence="6">The sequence shown here is derived from an EMBL/GenBank/DDBJ whole genome shotgun (WGS) entry which is preliminary data.</text>
</comment>
<keyword evidence="7" id="KW-1185">Reference proteome</keyword>
<gene>
    <name evidence="6" type="ORF">NRB20_73360</name>
</gene>
<evidence type="ECO:0000259" key="5">
    <source>
        <dbReference type="PROSITE" id="PS50977"/>
    </source>
</evidence>
<dbReference type="InterPro" id="IPR009057">
    <property type="entry name" value="Homeodomain-like_sf"/>
</dbReference>
<dbReference type="AlphaFoldDB" id="A0A7K0DF92"/>
<organism evidence="6 7">
    <name type="scientific">Nocardia macrotermitis</name>
    <dbReference type="NCBI Taxonomy" id="2585198"/>
    <lineage>
        <taxon>Bacteria</taxon>
        <taxon>Bacillati</taxon>
        <taxon>Actinomycetota</taxon>
        <taxon>Actinomycetes</taxon>
        <taxon>Mycobacteriales</taxon>
        <taxon>Nocardiaceae</taxon>
        <taxon>Nocardia</taxon>
    </lineage>
</organism>
<feature type="domain" description="HTH tetR-type" evidence="5">
    <location>
        <begin position="12"/>
        <end position="72"/>
    </location>
</feature>
<protein>
    <recommendedName>
        <fullName evidence="5">HTH tetR-type domain-containing protein</fullName>
    </recommendedName>
</protein>
<evidence type="ECO:0000256" key="3">
    <source>
        <dbReference type="ARBA" id="ARBA00023163"/>
    </source>
</evidence>
<evidence type="ECO:0000256" key="4">
    <source>
        <dbReference type="PROSITE-ProRule" id="PRU00335"/>
    </source>
</evidence>
<reference evidence="6 7" key="1">
    <citation type="submission" date="2019-10" db="EMBL/GenBank/DDBJ databases">
        <title>Nocardia macrotermitis sp. nov. and Nocardia aurantia sp. nov., isolated from the gut of fungus growing-termite Macrotermes natalensis.</title>
        <authorList>
            <person name="Benndorf R."/>
            <person name="Schwitalla J."/>
            <person name="Martin K."/>
            <person name="De Beer W."/>
            <person name="Kaster A.-K."/>
            <person name="Vollmers J."/>
            <person name="Poulsen M."/>
            <person name="Beemelmanns C."/>
        </authorList>
    </citation>
    <scope>NUCLEOTIDE SEQUENCE [LARGE SCALE GENOMIC DNA]</scope>
    <source>
        <strain evidence="6 7">RB20</strain>
    </source>
</reference>
<keyword evidence="3" id="KW-0804">Transcription</keyword>
<sequence>MTQSRRGPKRNEASRRAILEATRDILRTDSYDRLSLDGIARRAGVGKQTIYRWWSSKAAVVVDAVLDGFIPTPPMPEPTGADIAEALRDWLLAFREQIASPAGRTLSQALTGAAAVDDTAATRLYTHFTGPLRDHLRERLAADTELRPDANHLAAADALIGALIFLTLSRQPIDPDHLDGLLDVVLRGLRHTPTEQIRTER</sequence>